<evidence type="ECO:0000313" key="3">
    <source>
        <dbReference type="Proteomes" id="UP000822993"/>
    </source>
</evidence>
<gene>
    <name evidence="2" type="ORF">H9623_06565</name>
</gene>
<dbReference type="InterPro" id="IPR025983">
    <property type="entry name" value="Cys_rich_CPCC"/>
</dbReference>
<dbReference type="Proteomes" id="UP000822993">
    <property type="component" value="Unassembled WGS sequence"/>
</dbReference>
<protein>
    <recommendedName>
        <fullName evidence="1">Cysteine-rich CPCC domain-containing protein</fullName>
    </recommendedName>
</protein>
<proteinExistence type="predicted"/>
<keyword evidence="3" id="KW-1185">Reference proteome</keyword>
<evidence type="ECO:0000259" key="1">
    <source>
        <dbReference type="Pfam" id="PF14206"/>
    </source>
</evidence>
<feature type="domain" description="Cysteine-rich CPCC" evidence="1">
    <location>
        <begin position="11"/>
        <end position="83"/>
    </location>
</feature>
<name>A0A9D5YYA0_9CELL</name>
<accession>A0A9D5YYA0</accession>
<dbReference type="AlphaFoldDB" id="A0A9D5YYA0"/>
<dbReference type="Pfam" id="PF14206">
    <property type="entry name" value="Cys_rich_CPCC"/>
    <property type="match status" value="1"/>
</dbReference>
<organism evidence="2 3">
    <name type="scientific">Oerskovia douganii</name>
    <dbReference type="NCBI Taxonomy" id="2762210"/>
    <lineage>
        <taxon>Bacteria</taxon>
        <taxon>Bacillati</taxon>
        <taxon>Actinomycetota</taxon>
        <taxon>Actinomycetes</taxon>
        <taxon>Micrococcales</taxon>
        <taxon>Cellulomonadaceae</taxon>
        <taxon>Oerskovia</taxon>
    </lineage>
</organism>
<comment type="caution">
    <text evidence="2">The sequence shown here is derived from an EMBL/GenBank/DDBJ whole genome shotgun (WGS) entry which is preliminary data.</text>
</comment>
<evidence type="ECO:0000313" key="2">
    <source>
        <dbReference type="EMBL" id="MBE7699970.1"/>
    </source>
</evidence>
<reference evidence="2 3" key="1">
    <citation type="submission" date="2020-08" db="EMBL/GenBank/DDBJ databases">
        <title>A Genomic Blueprint of the Chicken Gut Microbiome.</title>
        <authorList>
            <person name="Gilroy R."/>
            <person name="Ravi A."/>
            <person name="Getino M."/>
            <person name="Pursley I."/>
            <person name="Horton D.L."/>
            <person name="Alikhan N.-F."/>
            <person name="Baker D."/>
            <person name="Gharbi K."/>
            <person name="Hall N."/>
            <person name="Watson M."/>
            <person name="Adriaenssens E.M."/>
            <person name="Foster-Nyarko E."/>
            <person name="Jarju S."/>
            <person name="Secka A."/>
            <person name="Antonio M."/>
            <person name="Oren A."/>
            <person name="Chaudhuri R."/>
            <person name="La Ragione R.M."/>
            <person name="Hildebrand F."/>
            <person name="Pallen M.J."/>
        </authorList>
    </citation>
    <scope>NUCLEOTIDE SEQUENCE [LARGE SCALE GENOMIC DNA]</scope>
    <source>
        <strain evidence="2 3">Sa1BUA8</strain>
    </source>
</reference>
<sequence length="133" mass="15527">MTVGSARPENFPCPCCGYLVFESRPGSQSICPVCFWEDDEMQLRWPLLAGCSNKVSLVEAQANYQLLGASEERFLTKVRIAEKCESRSPGWRVIDLSRDIFEATLESWRPWPKDRVVLYWWTPQFWNLHPRLD</sequence>
<dbReference type="EMBL" id="JACSPN010000006">
    <property type="protein sequence ID" value="MBE7699970.1"/>
    <property type="molecule type" value="Genomic_DNA"/>
</dbReference>